<evidence type="ECO:0000259" key="2">
    <source>
        <dbReference type="SMART" id="SM00822"/>
    </source>
</evidence>
<dbReference type="PRINTS" id="PR00080">
    <property type="entry name" value="SDRFAMILY"/>
</dbReference>
<organism evidence="3 4">
    <name type="scientific">Hondaea fermentalgiana</name>
    <dbReference type="NCBI Taxonomy" id="2315210"/>
    <lineage>
        <taxon>Eukaryota</taxon>
        <taxon>Sar</taxon>
        <taxon>Stramenopiles</taxon>
        <taxon>Bigyra</taxon>
        <taxon>Labyrinthulomycetes</taxon>
        <taxon>Thraustochytrida</taxon>
        <taxon>Thraustochytriidae</taxon>
        <taxon>Hondaea</taxon>
    </lineage>
</organism>
<evidence type="ECO:0000313" key="3">
    <source>
        <dbReference type="EMBL" id="GBG33377.1"/>
    </source>
</evidence>
<keyword evidence="4" id="KW-1185">Reference proteome</keyword>
<dbReference type="Pfam" id="PF00106">
    <property type="entry name" value="adh_short"/>
    <property type="match status" value="1"/>
</dbReference>
<dbReference type="SUPFAM" id="SSF51735">
    <property type="entry name" value="NAD(P)-binding Rossmann-fold domains"/>
    <property type="match status" value="1"/>
</dbReference>
<dbReference type="PANTHER" id="PTHR44269:SF1">
    <property type="entry name" value="DEHYDROGENASE_REDUCTASE SDR FAMILY MEMBER 7"/>
    <property type="match status" value="1"/>
</dbReference>
<dbReference type="PANTHER" id="PTHR44269">
    <property type="entry name" value="DEHYDROGENASE/REDUCTASE SDR FAMILY MEMBER 7-RELATED"/>
    <property type="match status" value="1"/>
</dbReference>
<feature type="domain" description="Ketoreductase" evidence="2">
    <location>
        <begin position="53"/>
        <end position="234"/>
    </location>
</feature>
<dbReference type="AlphaFoldDB" id="A0A2R5GR67"/>
<dbReference type="InterPro" id="IPR057326">
    <property type="entry name" value="KR_dom"/>
</dbReference>
<proteinExistence type="inferred from homology"/>
<sequence length="327" mass="35317">MSLQTTATPGKVAVGAVAAAGLLAVGRCALALLVDADLSTWSARCRKSYFQDKVVWITGASSGIGEEIARQLDQLDVGIKLVLSSRRREPLEALAKTLTCDTAIVTCDLNDLDSLDKVAEDAIAAFGRIDFLFNNGGVSTRCFAEDTDFSVDVKVMTVDLLSYVKLTKLVLPGMIERKFGHIVNTSSLAGKLGMPLRTAYSAAKFAIIGHFDALRLEVAQHNVHVTNVCPGSVQTEVARNALTTTADKTFGAADKNIDNGMRVERCVNLFLAAVSNNIAEAWMFGSSKERLFSYLAVYMPGTFRKLTLMQAPKLMAQARKLTSEHTT</sequence>
<accession>A0A2R5GR67</accession>
<dbReference type="InParanoid" id="A0A2R5GR67"/>
<evidence type="ECO:0000256" key="1">
    <source>
        <dbReference type="RuleBase" id="RU000363"/>
    </source>
</evidence>
<protein>
    <submittedName>
        <fullName evidence="3">Dehydrogenase/reductase SDR family member 7</fullName>
    </submittedName>
</protein>
<dbReference type="Gene3D" id="3.40.50.720">
    <property type="entry name" value="NAD(P)-binding Rossmann-like Domain"/>
    <property type="match status" value="1"/>
</dbReference>
<dbReference type="InterPro" id="IPR053011">
    <property type="entry name" value="SDR_family_member_7"/>
</dbReference>
<comment type="caution">
    <text evidence="3">The sequence shown here is derived from an EMBL/GenBank/DDBJ whole genome shotgun (WGS) entry which is preliminary data.</text>
</comment>
<dbReference type="InterPro" id="IPR036291">
    <property type="entry name" value="NAD(P)-bd_dom_sf"/>
</dbReference>
<dbReference type="PRINTS" id="PR00081">
    <property type="entry name" value="GDHRDH"/>
</dbReference>
<evidence type="ECO:0000313" key="4">
    <source>
        <dbReference type="Proteomes" id="UP000241890"/>
    </source>
</evidence>
<reference evidence="3 4" key="1">
    <citation type="submission" date="2017-12" db="EMBL/GenBank/DDBJ databases">
        <title>Sequencing, de novo assembly and annotation of complete genome of a new Thraustochytrid species, strain FCC1311.</title>
        <authorList>
            <person name="Sedici K."/>
            <person name="Godart F."/>
            <person name="Aiese Cigliano R."/>
            <person name="Sanseverino W."/>
            <person name="Barakat M."/>
            <person name="Ortet P."/>
            <person name="Marechal E."/>
            <person name="Cagnac O."/>
            <person name="Amato A."/>
        </authorList>
    </citation>
    <scope>NUCLEOTIDE SEQUENCE [LARGE SCALE GENOMIC DNA]</scope>
</reference>
<gene>
    <name evidence="3" type="ORF">FCC1311_096002</name>
</gene>
<dbReference type="InterPro" id="IPR002347">
    <property type="entry name" value="SDR_fam"/>
</dbReference>
<dbReference type="SMART" id="SM00822">
    <property type="entry name" value="PKS_KR"/>
    <property type="match status" value="1"/>
</dbReference>
<name>A0A2R5GR67_9STRA</name>
<comment type="similarity">
    <text evidence="1">Belongs to the short-chain dehydrogenases/reductases (SDR) family.</text>
</comment>
<dbReference type="EMBL" id="BEYU01000154">
    <property type="protein sequence ID" value="GBG33377.1"/>
    <property type="molecule type" value="Genomic_DNA"/>
</dbReference>
<dbReference type="OrthoDB" id="5307821at2759"/>
<dbReference type="Proteomes" id="UP000241890">
    <property type="component" value="Unassembled WGS sequence"/>
</dbReference>